<comment type="caution">
    <text evidence="1">The sequence shown here is derived from an EMBL/GenBank/DDBJ whole genome shotgun (WGS) entry which is preliminary data.</text>
</comment>
<dbReference type="EMBL" id="JAVVDO010000004">
    <property type="protein sequence ID" value="MDT8330173.1"/>
    <property type="molecule type" value="Genomic_DNA"/>
</dbReference>
<evidence type="ECO:0000313" key="1">
    <source>
        <dbReference type="EMBL" id="MDT8330173.1"/>
    </source>
</evidence>
<gene>
    <name evidence="1" type="ORF">RQ831_03845</name>
</gene>
<proteinExistence type="predicted"/>
<dbReference type="Proteomes" id="UP001258945">
    <property type="component" value="Unassembled WGS sequence"/>
</dbReference>
<organism evidence="1 2">
    <name type="scientific">Roseomonas gilardii</name>
    <dbReference type="NCBI Taxonomy" id="257708"/>
    <lineage>
        <taxon>Bacteria</taxon>
        <taxon>Pseudomonadati</taxon>
        <taxon>Pseudomonadota</taxon>
        <taxon>Alphaproteobacteria</taxon>
        <taxon>Acetobacterales</taxon>
        <taxon>Roseomonadaceae</taxon>
        <taxon>Roseomonas</taxon>
    </lineage>
</organism>
<dbReference type="RefSeq" id="WP_314280349.1">
    <property type="nucleotide sequence ID" value="NZ_JAVVDO010000004.1"/>
</dbReference>
<protein>
    <submittedName>
        <fullName evidence="1">Uncharacterized protein</fullName>
    </submittedName>
</protein>
<accession>A0ABU3MBA3</accession>
<reference evidence="1 2" key="1">
    <citation type="journal article" date="2019" name="Microb. Pathog.">
        <title>Comparison of VITEK 2, MALDI-TOF MS, 16S rRNA gene sequencing, and whole-genome sequencing for identification of Roseomonas mucosa.</title>
        <authorList>
            <person name="Rudolph W.W."/>
            <person name="Gunzer F."/>
            <person name="Trauth M."/>
            <person name="Bunk B."/>
            <person name="Bigge R."/>
            <person name="Schrottner P."/>
        </authorList>
    </citation>
    <scope>NUCLEOTIDE SEQUENCE [LARGE SCALE GENOMIC DNA]</scope>
    <source>
        <strain evidence="1 2">DSM 103800</strain>
    </source>
</reference>
<name>A0ABU3MBA3_9PROT</name>
<keyword evidence="2" id="KW-1185">Reference proteome</keyword>
<sequence length="124" mass="13692">MTEEKIQALDAHLEALREFIATRRGPEAAAAIRHLARTMSLTIELTSDYRSLLETANGLLTQLEASTAQVEKVLGYCRVHQERAAISATAANYYSRVAHRHWEALTIIAAYTGGEGPQEVLRAD</sequence>
<evidence type="ECO:0000313" key="2">
    <source>
        <dbReference type="Proteomes" id="UP001258945"/>
    </source>
</evidence>